<dbReference type="Proteomes" id="UP000075882">
    <property type="component" value="Unassembled WGS sequence"/>
</dbReference>
<dbReference type="AlphaFoldDB" id="A0A8W7PV81"/>
<organism evidence="1">
    <name type="scientific">Anopheles coluzzii</name>
    <name type="common">African malaria mosquito</name>
    <dbReference type="NCBI Taxonomy" id="1518534"/>
    <lineage>
        <taxon>Eukaryota</taxon>
        <taxon>Metazoa</taxon>
        <taxon>Ecdysozoa</taxon>
        <taxon>Arthropoda</taxon>
        <taxon>Hexapoda</taxon>
        <taxon>Insecta</taxon>
        <taxon>Pterygota</taxon>
        <taxon>Neoptera</taxon>
        <taxon>Endopterygota</taxon>
        <taxon>Diptera</taxon>
        <taxon>Nematocera</taxon>
        <taxon>Culicoidea</taxon>
        <taxon>Culicidae</taxon>
        <taxon>Anophelinae</taxon>
        <taxon>Anopheles</taxon>
    </lineage>
</organism>
<protein>
    <submittedName>
        <fullName evidence="1">Uncharacterized protein</fullName>
    </submittedName>
</protein>
<reference evidence="1" key="1">
    <citation type="submission" date="2022-08" db="UniProtKB">
        <authorList>
            <consortium name="EnsemblMetazoa"/>
        </authorList>
    </citation>
    <scope>IDENTIFICATION</scope>
</reference>
<dbReference type="EnsemblMetazoa" id="ACOM038208-RA">
    <property type="protein sequence ID" value="ACOM038208-PA.1"/>
    <property type="gene ID" value="ACOM038208"/>
</dbReference>
<evidence type="ECO:0000313" key="1">
    <source>
        <dbReference type="EnsemblMetazoa" id="ACOM038208-PA.1"/>
    </source>
</evidence>
<name>A0A8W7PV81_ANOCL</name>
<sequence length="141" mass="15213">MAPGPPSNEPSSRGFTTVVQGRVSSPAPGLQLSGSVRRAFLSQWGTIELSELIALSSSFVMAGVSAARSALQIVLHRVEVDAQRTPQLETLRVRRHLGKPRQFRREVGLQHTITVVITVAQSATTSNNSDRNGVPTNRTSE</sequence>
<accession>A0A8W7PV81</accession>
<proteinExistence type="predicted"/>